<evidence type="ECO:0000313" key="3">
    <source>
        <dbReference type="EMBL" id="MDR7152582.1"/>
    </source>
</evidence>
<reference evidence="3 4" key="1">
    <citation type="submission" date="2023-07" db="EMBL/GenBank/DDBJ databases">
        <title>Sorghum-associated microbial communities from plants grown in Nebraska, USA.</title>
        <authorList>
            <person name="Schachtman D."/>
        </authorList>
    </citation>
    <scope>NUCLEOTIDE SEQUENCE [LARGE SCALE GENOMIC DNA]</scope>
    <source>
        <strain evidence="3 4">4249</strain>
    </source>
</reference>
<sequence>MPLAEHTSSRNRSRALGLSLLLGVTCVASAQTQGQSSTQSIYTCVDGNGRRITSDRPIKECLDREQRELGSSGTVRRVVPPSYTAEERARIAAQRRAEELEISRANEERRRERALLIRYPNQAVHDRARAEALSQVDEVMGAVKKREETLAEQRKQIDAELDFYQGDREKAPSWLRRKLEDNEEQVFVQKRFLDEQTKEKQRINARFEEELGKLRQLWATGSTSGSATLSR</sequence>
<dbReference type="EMBL" id="JAVDWU010000012">
    <property type="protein sequence ID" value="MDR7152582.1"/>
    <property type="molecule type" value="Genomic_DNA"/>
</dbReference>
<proteinExistence type="predicted"/>
<accession>A0ABU1WUP5</accession>
<protein>
    <submittedName>
        <fullName evidence="3">Vacuolar-type H+-ATPase subunit I/STV1</fullName>
    </submittedName>
</protein>
<evidence type="ECO:0000313" key="4">
    <source>
        <dbReference type="Proteomes" id="UP001265700"/>
    </source>
</evidence>
<evidence type="ECO:0000256" key="1">
    <source>
        <dbReference type="SAM" id="Coils"/>
    </source>
</evidence>
<feature type="chain" id="PRO_5045212884" evidence="2">
    <location>
        <begin position="31"/>
        <end position="231"/>
    </location>
</feature>
<feature type="signal peptide" evidence="2">
    <location>
        <begin position="1"/>
        <end position="30"/>
    </location>
</feature>
<keyword evidence="2" id="KW-0732">Signal</keyword>
<keyword evidence="4" id="KW-1185">Reference proteome</keyword>
<keyword evidence="1" id="KW-0175">Coiled coil</keyword>
<dbReference type="RefSeq" id="WP_310321486.1">
    <property type="nucleotide sequence ID" value="NZ_JAVDWU010000012.1"/>
</dbReference>
<gene>
    <name evidence="3" type="ORF">J2W49_004560</name>
</gene>
<dbReference type="Proteomes" id="UP001265700">
    <property type="component" value="Unassembled WGS sequence"/>
</dbReference>
<comment type="caution">
    <text evidence="3">The sequence shown here is derived from an EMBL/GenBank/DDBJ whole genome shotgun (WGS) entry which is preliminary data.</text>
</comment>
<organism evidence="3 4">
    <name type="scientific">Hydrogenophaga palleronii</name>
    <dbReference type="NCBI Taxonomy" id="65655"/>
    <lineage>
        <taxon>Bacteria</taxon>
        <taxon>Pseudomonadati</taxon>
        <taxon>Pseudomonadota</taxon>
        <taxon>Betaproteobacteria</taxon>
        <taxon>Burkholderiales</taxon>
        <taxon>Comamonadaceae</taxon>
        <taxon>Hydrogenophaga</taxon>
    </lineage>
</organism>
<evidence type="ECO:0000256" key="2">
    <source>
        <dbReference type="SAM" id="SignalP"/>
    </source>
</evidence>
<feature type="coiled-coil region" evidence="1">
    <location>
        <begin position="88"/>
        <end position="115"/>
    </location>
</feature>
<name>A0ABU1WUP5_9BURK</name>